<dbReference type="SMART" id="SM00906">
    <property type="entry name" value="Fungal_trans"/>
    <property type="match status" value="1"/>
</dbReference>
<dbReference type="Proteomes" id="UP000639643">
    <property type="component" value="Unassembled WGS sequence"/>
</dbReference>
<evidence type="ECO:0000256" key="4">
    <source>
        <dbReference type="ARBA" id="ARBA00023015"/>
    </source>
</evidence>
<evidence type="ECO:0000313" key="11">
    <source>
        <dbReference type="Proteomes" id="UP000639643"/>
    </source>
</evidence>
<evidence type="ECO:0000256" key="5">
    <source>
        <dbReference type="ARBA" id="ARBA00023125"/>
    </source>
</evidence>
<feature type="region of interest" description="Disordered" evidence="8">
    <location>
        <begin position="1"/>
        <end position="21"/>
    </location>
</feature>
<keyword evidence="10" id="KW-0378">Hydrolase</keyword>
<dbReference type="GO" id="GO:0008233">
    <property type="term" value="F:peptidase activity"/>
    <property type="evidence" value="ECO:0007669"/>
    <property type="project" value="UniProtKB-KW"/>
</dbReference>
<dbReference type="GO" id="GO:0000981">
    <property type="term" value="F:DNA-binding transcription factor activity, RNA polymerase II-specific"/>
    <property type="evidence" value="ECO:0007669"/>
    <property type="project" value="TreeGrafter"/>
</dbReference>
<keyword evidence="11" id="KW-1185">Reference proteome</keyword>
<keyword evidence="6" id="KW-0804">Transcription</keyword>
<dbReference type="EMBL" id="WIGM01000245">
    <property type="protein sequence ID" value="KAF6832085.1"/>
    <property type="molecule type" value="Genomic_DNA"/>
</dbReference>
<evidence type="ECO:0000259" key="9">
    <source>
        <dbReference type="SMART" id="SM00906"/>
    </source>
</evidence>
<dbReference type="GO" id="GO:0006351">
    <property type="term" value="P:DNA-templated transcription"/>
    <property type="evidence" value="ECO:0007669"/>
    <property type="project" value="InterPro"/>
</dbReference>
<dbReference type="GO" id="GO:0008270">
    <property type="term" value="F:zinc ion binding"/>
    <property type="evidence" value="ECO:0007669"/>
    <property type="project" value="InterPro"/>
</dbReference>
<evidence type="ECO:0000256" key="7">
    <source>
        <dbReference type="ARBA" id="ARBA00023242"/>
    </source>
</evidence>
<evidence type="ECO:0000256" key="2">
    <source>
        <dbReference type="ARBA" id="ARBA00022723"/>
    </source>
</evidence>
<proteinExistence type="predicted"/>
<evidence type="ECO:0000256" key="8">
    <source>
        <dbReference type="SAM" id="MobiDB-lite"/>
    </source>
</evidence>
<keyword evidence="4" id="KW-0805">Transcription regulation</keyword>
<keyword evidence="10" id="KW-0645">Protease</keyword>
<dbReference type="InterPro" id="IPR052202">
    <property type="entry name" value="Yeast_MetPath_Reg"/>
</dbReference>
<dbReference type="PANTHER" id="PTHR47782">
    <property type="entry name" value="ZN(II)2CYS6 TRANSCRIPTION FACTOR (EUROFUNG)-RELATED"/>
    <property type="match status" value="1"/>
</dbReference>
<organism evidence="10 11">
    <name type="scientific">Colletotrichum musicola</name>
    <dbReference type="NCBI Taxonomy" id="2175873"/>
    <lineage>
        <taxon>Eukaryota</taxon>
        <taxon>Fungi</taxon>
        <taxon>Dikarya</taxon>
        <taxon>Ascomycota</taxon>
        <taxon>Pezizomycotina</taxon>
        <taxon>Sordariomycetes</taxon>
        <taxon>Hypocreomycetidae</taxon>
        <taxon>Glomerellales</taxon>
        <taxon>Glomerellaceae</taxon>
        <taxon>Colletotrichum</taxon>
        <taxon>Colletotrichum orchidearum species complex</taxon>
    </lineage>
</organism>
<dbReference type="CDD" id="cd12148">
    <property type="entry name" value="fungal_TF_MHR"/>
    <property type="match status" value="1"/>
</dbReference>
<evidence type="ECO:0000256" key="1">
    <source>
        <dbReference type="ARBA" id="ARBA00004123"/>
    </source>
</evidence>
<comment type="subcellular location">
    <subcellularLocation>
        <location evidence="1">Nucleus</location>
    </subcellularLocation>
</comment>
<keyword evidence="5" id="KW-0238">DNA-binding</keyword>
<keyword evidence="3" id="KW-0862">Zinc</keyword>
<dbReference type="GO" id="GO:0006508">
    <property type="term" value="P:proteolysis"/>
    <property type="evidence" value="ECO:0007669"/>
    <property type="project" value="UniProtKB-KW"/>
</dbReference>
<dbReference type="OrthoDB" id="189997at2759"/>
<dbReference type="GO" id="GO:0005634">
    <property type="term" value="C:nucleus"/>
    <property type="evidence" value="ECO:0007669"/>
    <property type="project" value="UniProtKB-SubCell"/>
</dbReference>
<dbReference type="GO" id="GO:0045944">
    <property type="term" value="P:positive regulation of transcription by RNA polymerase II"/>
    <property type="evidence" value="ECO:0007669"/>
    <property type="project" value="TreeGrafter"/>
</dbReference>
<reference evidence="10" key="1">
    <citation type="journal article" date="2020" name="Phytopathology">
        <title>Genome Sequence Resources of Colletotrichum truncatum, C. plurivorum, C. musicola, and C. sojae: Four Species Pathogenic to Soybean (Glycine max).</title>
        <authorList>
            <person name="Rogerio F."/>
            <person name="Boufleur T.R."/>
            <person name="Ciampi-Guillardi M."/>
            <person name="Sukno S.A."/>
            <person name="Thon M.R."/>
            <person name="Massola Junior N.S."/>
            <person name="Baroncelli R."/>
        </authorList>
    </citation>
    <scope>NUCLEOTIDE SEQUENCE</scope>
    <source>
        <strain evidence="10">LFN0074</strain>
    </source>
</reference>
<accession>A0A8H6NGU3</accession>
<dbReference type="AlphaFoldDB" id="A0A8H6NGU3"/>
<dbReference type="InterPro" id="IPR007219">
    <property type="entry name" value="XnlR_reg_dom"/>
</dbReference>
<name>A0A8H6NGU3_9PEZI</name>
<dbReference type="Pfam" id="PF04082">
    <property type="entry name" value="Fungal_trans"/>
    <property type="match status" value="1"/>
</dbReference>
<dbReference type="GO" id="GO:0043565">
    <property type="term" value="F:sequence-specific DNA binding"/>
    <property type="evidence" value="ECO:0007669"/>
    <property type="project" value="TreeGrafter"/>
</dbReference>
<keyword evidence="7" id="KW-0539">Nucleus</keyword>
<feature type="compositionally biased region" description="Basic residues" evidence="8">
    <location>
        <begin position="1"/>
        <end position="19"/>
    </location>
</feature>
<comment type="caution">
    <text evidence="10">The sequence shown here is derived from an EMBL/GenBank/DDBJ whole genome shotgun (WGS) entry which is preliminary data.</text>
</comment>
<keyword evidence="2" id="KW-0479">Metal-binding</keyword>
<evidence type="ECO:0000256" key="6">
    <source>
        <dbReference type="ARBA" id="ARBA00023163"/>
    </source>
</evidence>
<evidence type="ECO:0000313" key="10">
    <source>
        <dbReference type="EMBL" id="KAF6832085.1"/>
    </source>
</evidence>
<sequence length="493" mass="55590">MLQHNRQKRPTRPLRRGRPRAQVACISCKERKLKKNVSRRSKAFSNGKRSHNLRKVSSALVKLIKSASRQIERTMTPQSTSVWEKNAAGLDCASATPIELFFVNMQLYASALLYLDHVLSKKNLENLSGLALRQCIELGYHRNVKKINVRTDILQLELRKRAFWCAYQMDCAASVNVGLPLSLPIEEVDTEFPLDIDDANISQDGIQGLPRLSPGDPTTTLSHALHQFRLRCLWARIYASLYSNAASKRHDDQTYQIELQKLRKELDDWIVVTPPEPRRANVPMTVFASMEDYRLTYNETIIFLYRRQLTSGVDVQEEVILECMQAAGSICQSCKRLYIGKPINYTWTTLHVLFLAGLTYLHCLWSSSSARRAVRVDSVSSIFTTCTMLLAIMAERWEGAAPYRNLFEALSSRTMAMMVERDQDETSGALLAPSTPSAPCDPAGANVENLAHWASQIADTGMPDSFGSLLTGIVGDFGTEQEAQEFFDSLWNL</sequence>
<evidence type="ECO:0000256" key="3">
    <source>
        <dbReference type="ARBA" id="ARBA00022833"/>
    </source>
</evidence>
<feature type="domain" description="Xylanolytic transcriptional activator regulatory" evidence="9">
    <location>
        <begin position="124"/>
        <end position="199"/>
    </location>
</feature>
<gene>
    <name evidence="10" type="ORF">CMUS01_07077</name>
</gene>
<dbReference type="PANTHER" id="PTHR47782:SF12">
    <property type="entry name" value="ZN(II)2CYS6 TRANSCRIPTION FACTOR (EUROFUNG)"/>
    <property type="match status" value="1"/>
</dbReference>
<protein>
    <submittedName>
        <fullName evidence="10">Subtilisin-like protease</fullName>
    </submittedName>
</protein>